<comment type="caution">
    <text evidence="1">The sequence shown here is derived from an EMBL/GenBank/DDBJ whole genome shotgun (WGS) entry which is preliminary data.</text>
</comment>
<evidence type="ECO:0000313" key="1">
    <source>
        <dbReference type="EMBL" id="KTB45615.1"/>
    </source>
</evidence>
<gene>
    <name evidence="1" type="ORF">WG66_1794</name>
</gene>
<reference evidence="1 2" key="1">
    <citation type="submission" date="2015-12" db="EMBL/GenBank/DDBJ databases">
        <title>Draft genome sequence of Moniliophthora roreri, the causal agent of frosty pod rot of cacao.</title>
        <authorList>
            <person name="Aime M.C."/>
            <person name="Diaz-Valderrama J.R."/>
            <person name="Kijpornyongpan T."/>
            <person name="Phillips-Mora W."/>
        </authorList>
    </citation>
    <scope>NUCLEOTIDE SEQUENCE [LARGE SCALE GENOMIC DNA]</scope>
    <source>
        <strain evidence="1 2">MCA 2952</strain>
    </source>
</reference>
<protein>
    <submittedName>
        <fullName evidence="1">Uncharacterized protein</fullName>
    </submittedName>
</protein>
<sequence length="135" mass="15467">MIVHALIFTQDFNSELFLRGAQRLQETRPLDQYRQERWGKPFHKFLATLDEKDGQYFAFQLPPVVERPRETTQGLVTKEFLDVERVIINCFNAGSSSGANGLQEGEDFSYDEAVGDIKNPGVVMEDLKKQLQISK</sequence>
<dbReference type="AlphaFoldDB" id="A0A0W0GAP1"/>
<name>A0A0W0GAP1_MONRR</name>
<evidence type="ECO:0000313" key="2">
    <source>
        <dbReference type="Proteomes" id="UP000054988"/>
    </source>
</evidence>
<dbReference type="EMBL" id="LATX01000656">
    <property type="protein sequence ID" value="KTB45615.1"/>
    <property type="molecule type" value="Genomic_DNA"/>
</dbReference>
<organism evidence="1 2">
    <name type="scientific">Moniliophthora roreri</name>
    <name type="common">Frosty pod rot fungus</name>
    <name type="synonym">Monilia roreri</name>
    <dbReference type="NCBI Taxonomy" id="221103"/>
    <lineage>
        <taxon>Eukaryota</taxon>
        <taxon>Fungi</taxon>
        <taxon>Dikarya</taxon>
        <taxon>Basidiomycota</taxon>
        <taxon>Agaricomycotina</taxon>
        <taxon>Agaricomycetes</taxon>
        <taxon>Agaricomycetidae</taxon>
        <taxon>Agaricales</taxon>
        <taxon>Marasmiineae</taxon>
        <taxon>Marasmiaceae</taxon>
        <taxon>Moniliophthora</taxon>
    </lineage>
</organism>
<accession>A0A0W0GAP1</accession>
<proteinExistence type="predicted"/>
<dbReference type="Proteomes" id="UP000054988">
    <property type="component" value="Unassembled WGS sequence"/>
</dbReference>